<dbReference type="OrthoDB" id="1491277at2"/>
<gene>
    <name evidence="3" type="ORF">D7318_23750</name>
    <name evidence="2" type="ORF">D7319_24385</name>
</gene>
<keyword evidence="4" id="KW-1185">Reference proteome</keyword>
<evidence type="ECO:0000259" key="1">
    <source>
        <dbReference type="Pfam" id="PF04230"/>
    </source>
</evidence>
<dbReference type="Pfam" id="PF04230">
    <property type="entry name" value="PS_pyruv_trans"/>
    <property type="match status" value="1"/>
</dbReference>
<dbReference type="RefSeq" id="WP_120699227.1">
    <property type="nucleotide sequence ID" value="NZ_RBDX01000025.1"/>
</dbReference>
<evidence type="ECO:0000313" key="5">
    <source>
        <dbReference type="Proteomes" id="UP000275024"/>
    </source>
</evidence>
<evidence type="ECO:0000313" key="3">
    <source>
        <dbReference type="EMBL" id="RKN17513.1"/>
    </source>
</evidence>
<comment type="caution">
    <text evidence="2">The sequence shown here is derived from an EMBL/GenBank/DDBJ whole genome shotgun (WGS) entry which is preliminary data.</text>
</comment>
<dbReference type="GO" id="GO:0016740">
    <property type="term" value="F:transferase activity"/>
    <property type="evidence" value="ECO:0007669"/>
    <property type="project" value="UniProtKB-KW"/>
</dbReference>
<sequence length="321" mass="34194">MTSDGAGDGASDGGRTLLTGWFSLVDGEVTAGDVLALDRVRHVLDEAGMRYDVAWSPRFEPRGRAIDDIRPEDYGLLVFVCGPVHGPRIAELHERFAHCRRVAVGVSAIDRGDPALTGFHEVLARDGTSGQPTRDLSLRAPRGAATPVVGVLLTSGQREYGDARLHDVVAASVRDWLAGKDCAPVVLESRLDSRDGLLCGTAEQFQSVVERLDAVVTDRLHGLVLALRGGVPAIAIDPVRGGAKVSAQARACRWPALVPGERVDARRLDVWLTWCLDRGRVAARRRRDELIGAPDRADELVAALRAPDAGGMSSAAPGVGS</sequence>
<evidence type="ECO:0000313" key="4">
    <source>
        <dbReference type="Proteomes" id="UP000268652"/>
    </source>
</evidence>
<accession>A0A3A9W8I7</accession>
<dbReference type="AlphaFoldDB" id="A0A3A9W8I7"/>
<dbReference type="InterPro" id="IPR007345">
    <property type="entry name" value="Polysacch_pyruvyl_Trfase"/>
</dbReference>
<reference evidence="4 5" key="1">
    <citation type="submission" date="2018-09" db="EMBL/GenBank/DDBJ databases">
        <title>Streptomyces sp. nov. DS1-2, an endophytic actinomycete isolated from roots of Dendrobium scabrilingue.</title>
        <authorList>
            <person name="Kuncharoen N."/>
            <person name="Kudo T."/>
            <person name="Ohkuma M."/>
            <person name="Yuki M."/>
            <person name="Tanasupawat S."/>
        </authorList>
    </citation>
    <scope>NUCLEOTIDE SEQUENCE [LARGE SCALE GENOMIC DNA]</scope>
    <source>
        <strain evidence="2 5">AZ1-7</strain>
        <strain evidence="3 4">DS1-2</strain>
    </source>
</reference>
<feature type="domain" description="Polysaccharide pyruvyl transferase" evidence="1">
    <location>
        <begin position="200"/>
        <end position="237"/>
    </location>
</feature>
<dbReference type="EMBL" id="RBDX01000025">
    <property type="protein sequence ID" value="RKN05674.1"/>
    <property type="molecule type" value="Genomic_DNA"/>
</dbReference>
<organism evidence="2 5">
    <name type="scientific">Streptomyces radicis</name>
    <dbReference type="NCBI Taxonomy" id="1750517"/>
    <lineage>
        <taxon>Bacteria</taxon>
        <taxon>Bacillati</taxon>
        <taxon>Actinomycetota</taxon>
        <taxon>Actinomycetes</taxon>
        <taxon>Kitasatosporales</taxon>
        <taxon>Streptomycetaceae</taxon>
        <taxon>Streptomyces</taxon>
    </lineage>
</organism>
<proteinExistence type="predicted"/>
<protein>
    <submittedName>
        <fullName evidence="2">Polysaccharide pyruvyl transferase family protein</fullName>
    </submittedName>
</protein>
<dbReference type="Proteomes" id="UP000275024">
    <property type="component" value="Unassembled WGS sequence"/>
</dbReference>
<keyword evidence="2" id="KW-0808">Transferase</keyword>
<dbReference type="EMBL" id="RBDY01000023">
    <property type="protein sequence ID" value="RKN17513.1"/>
    <property type="molecule type" value="Genomic_DNA"/>
</dbReference>
<dbReference type="Proteomes" id="UP000268652">
    <property type="component" value="Unassembled WGS sequence"/>
</dbReference>
<evidence type="ECO:0000313" key="2">
    <source>
        <dbReference type="EMBL" id="RKN05674.1"/>
    </source>
</evidence>
<name>A0A3A9W8I7_9ACTN</name>